<comment type="caution">
    <text evidence="1">The sequence shown here is derived from an EMBL/GenBank/DDBJ whole genome shotgun (WGS) entry which is preliminary data.</text>
</comment>
<protein>
    <submittedName>
        <fullName evidence="1">DUF6263 family protein</fullName>
    </submittedName>
</protein>
<dbReference type="InterPro" id="IPR046230">
    <property type="entry name" value="DUF6263"/>
</dbReference>
<dbReference type="PROSITE" id="PS51257">
    <property type="entry name" value="PROKAR_LIPOPROTEIN"/>
    <property type="match status" value="1"/>
</dbReference>
<keyword evidence="2" id="KW-1185">Reference proteome</keyword>
<dbReference type="Pfam" id="PF19777">
    <property type="entry name" value="DUF6263"/>
    <property type="match status" value="1"/>
</dbReference>
<name>A0ABT4CM81_9CLOT</name>
<reference evidence="1" key="1">
    <citation type="submission" date="2022-12" db="EMBL/GenBank/DDBJ databases">
        <authorList>
            <person name="Wang J."/>
        </authorList>
    </citation>
    <scope>NUCLEOTIDE SEQUENCE</scope>
    <source>
        <strain evidence="1">HY-42-06</strain>
    </source>
</reference>
<evidence type="ECO:0000313" key="2">
    <source>
        <dbReference type="Proteomes" id="UP001079657"/>
    </source>
</evidence>
<accession>A0ABT4CM81</accession>
<sequence length="316" mass="35480">MKKKVITLIVFILTSILLLTGCMEEKVKFSLKLKKGDSYRIETGIDQKVVQEINGKTIELNSKYNISYSCLVSDVDNNKNATVQVTFDTINMKNVVNNGQTLEYNSGDPTANMDNLNRVYSALLGKKFTVKISEDGKIKEITGIDEVIKSIITELDIENQKQRDEIQKVVMEQFGKDALGKKVQNITGAYPDEPVKVGDSWEKKIEISEEYPIEAESKYTLKERKDEISEVTVASKLKTKEDAKPLILANIKINYEFEGTQDGVITVDEETGITKYVEMNSKYSGTIKFTSDDPNIGAQTFPISVEAKTIITISKR</sequence>
<dbReference type="EMBL" id="JAPQES010000001">
    <property type="protein sequence ID" value="MCY6370164.1"/>
    <property type="molecule type" value="Genomic_DNA"/>
</dbReference>
<dbReference type="Proteomes" id="UP001079657">
    <property type="component" value="Unassembled WGS sequence"/>
</dbReference>
<dbReference type="RefSeq" id="WP_268048784.1">
    <property type="nucleotide sequence ID" value="NZ_JAPQES010000001.1"/>
</dbReference>
<gene>
    <name evidence="1" type="ORF">OXH55_05915</name>
</gene>
<organism evidence="1 2">
    <name type="scientific">Clostridium ganghwense</name>
    <dbReference type="NCBI Taxonomy" id="312089"/>
    <lineage>
        <taxon>Bacteria</taxon>
        <taxon>Bacillati</taxon>
        <taxon>Bacillota</taxon>
        <taxon>Clostridia</taxon>
        <taxon>Eubacteriales</taxon>
        <taxon>Clostridiaceae</taxon>
        <taxon>Clostridium</taxon>
    </lineage>
</organism>
<proteinExistence type="predicted"/>
<evidence type="ECO:0000313" key="1">
    <source>
        <dbReference type="EMBL" id="MCY6370164.1"/>
    </source>
</evidence>